<keyword evidence="1 2" id="KW-0808">Transferase</keyword>
<sequence>MVLEVLDMREQRIAIRQFTWPASGVCRELLVGFVGLMLLAFVLRVMDMAPVSLYPGAGGAYLVLVGVMIYGWPAGQQRLGWANRVTLGRAVLIALLTAMLPLPAFINEHHLLVFAMALMALALDGVDGLVARRTHTESRFGARLDMELDAFFILMLCLMLVIQAKAGMWIMAIGAMRYLLIAAAWRWPWLGSELPVSYRRKTICVWQVSTLMTCLLPWVATPWSNLLLALSLLLLLISFAVDITDLYRRRPR</sequence>
<dbReference type="EMBL" id="QRDJ01000006">
    <property type="protein sequence ID" value="REC95834.1"/>
    <property type="molecule type" value="Genomic_DNA"/>
</dbReference>
<accession>A0A3D9E032</accession>
<dbReference type="Proteomes" id="UP000256334">
    <property type="component" value="Unassembled WGS sequence"/>
</dbReference>
<dbReference type="GO" id="GO:0016780">
    <property type="term" value="F:phosphotransferase activity, for other substituted phosphate groups"/>
    <property type="evidence" value="ECO:0007669"/>
    <property type="project" value="InterPro"/>
</dbReference>
<feature type="transmembrane region" description="Helical" evidence="3">
    <location>
        <begin position="112"/>
        <end position="132"/>
    </location>
</feature>
<keyword evidence="5" id="KW-1185">Reference proteome</keyword>
<evidence type="ECO:0000256" key="2">
    <source>
        <dbReference type="RuleBase" id="RU003750"/>
    </source>
</evidence>
<reference evidence="4 5" key="1">
    <citation type="submission" date="2018-07" db="EMBL/GenBank/DDBJ databases">
        <title>Genomic Encyclopedia of Type Strains, Phase IV (KMG-IV): sequencing the most valuable type-strain genomes for metagenomic binning, comparative biology and taxonomic classification.</title>
        <authorList>
            <person name="Goeker M."/>
        </authorList>
    </citation>
    <scope>NUCLEOTIDE SEQUENCE [LARGE SCALE GENOMIC DNA]</scope>
    <source>
        <strain evidence="4 5">DSM 14324</strain>
    </source>
</reference>
<dbReference type="GO" id="GO:0016020">
    <property type="term" value="C:membrane"/>
    <property type="evidence" value="ECO:0007669"/>
    <property type="project" value="InterPro"/>
</dbReference>
<dbReference type="Pfam" id="PF01066">
    <property type="entry name" value="CDP-OH_P_transf"/>
    <property type="match status" value="1"/>
</dbReference>
<evidence type="ECO:0000256" key="3">
    <source>
        <dbReference type="SAM" id="Phobius"/>
    </source>
</evidence>
<dbReference type="Gene3D" id="1.20.120.1760">
    <property type="match status" value="1"/>
</dbReference>
<feature type="transmembrane region" description="Helical" evidence="3">
    <location>
        <begin position="226"/>
        <end position="247"/>
    </location>
</feature>
<evidence type="ECO:0000256" key="1">
    <source>
        <dbReference type="ARBA" id="ARBA00022679"/>
    </source>
</evidence>
<feature type="transmembrane region" description="Helical" evidence="3">
    <location>
        <begin position="52"/>
        <end position="74"/>
    </location>
</feature>
<feature type="transmembrane region" description="Helical" evidence="3">
    <location>
        <begin position="29"/>
        <end position="46"/>
    </location>
</feature>
<name>A0A3D9E032_9GAMM</name>
<dbReference type="InterPro" id="IPR048254">
    <property type="entry name" value="CDP_ALCOHOL_P_TRANSF_CS"/>
</dbReference>
<organism evidence="4 5">
    <name type="scientific">Kushneria indalinina DSM 14324</name>
    <dbReference type="NCBI Taxonomy" id="1122140"/>
    <lineage>
        <taxon>Bacteria</taxon>
        <taxon>Pseudomonadati</taxon>
        <taxon>Pseudomonadota</taxon>
        <taxon>Gammaproteobacteria</taxon>
        <taxon>Oceanospirillales</taxon>
        <taxon>Halomonadaceae</taxon>
        <taxon>Kushneria</taxon>
    </lineage>
</organism>
<protein>
    <submittedName>
        <fullName evidence="4">Phosphatidylglycerophosphate synthase</fullName>
    </submittedName>
</protein>
<feature type="transmembrane region" description="Helical" evidence="3">
    <location>
        <begin position="86"/>
        <end position="106"/>
    </location>
</feature>
<keyword evidence="3" id="KW-0812">Transmembrane</keyword>
<dbReference type="InterPro" id="IPR043130">
    <property type="entry name" value="CDP-OH_PTrfase_TM_dom"/>
</dbReference>
<evidence type="ECO:0000313" key="4">
    <source>
        <dbReference type="EMBL" id="REC95834.1"/>
    </source>
</evidence>
<feature type="transmembrane region" description="Helical" evidence="3">
    <location>
        <begin position="144"/>
        <end position="162"/>
    </location>
</feature>
<evidence type="ECO:0000313" key="5">
    <source>
        <dbReference type="Proteomes" id="UP000256334"/>
    </source>
</evidence>
<dbReference type="GO" id="GO:0008654">
    <property type="term" value="P:phospholipid biosynthetic process"/>
    <property type="evidence" value="ECO:0007669"/>
    <property type="project" value="InterPro"/>
</dbReference>
<comment type="similarity">
    <text evidence="2">Belongs to the CDP-alcohol phosphatidyltransferase class-I family.</text>
</comment>
<dbReference type="InterPro" id="IPR000462">
    <property type="entry name" value="CDP-OH_P_trans"/>
</dbReference>
<dbReference type="AlphaFoldDB" id="A0A3D9E032"/>
<keyword evidence="3" id="KW-0472">Membrane</keyword>
<proteinExistence type="inferred from homology"/>
<gene>
    <name evidence="4" type="ORF">C8D72_0499</name>
</gene>
<keyword evidence="3" id="KW-1133">Transmembrane helix</keyword>
<dbReference type="PROSITE" id="PS00379">
    <property type="entry name" value="CDP_ALCOHOL_P_TRANSF"/>
    <property type="match status" value="1"/>
</dbReference>
<comment type="caution">
    <text evidence="4">The sequence shown here is derived from an EMBL/GenBank/DDBJ whole genome shotgun (WGS) entry which is preliminary data.</text>
</comment>